<evidence type="ECO:0000313" key="3">
    <source>
        <dbReference type="Proteomes" id="UP001589607"/>
    </source>
</evidence>
<feature type="transmembrane region" description="Helical" evidence="1">
    <location>
        <begin position="173"/>
        <end position="197"/>
    </location>
</feature>
<evidence type="ECO:0008006" key="4">
    <source>
        <dbReference type="Google" id="ProtNLM"/>
    </source>
</evidence>
<dbReference type="Proteomes" id="UP001589607">
    <property type="component" value="Unassembled WGS sequence"/>
</dbReference>
<sequence>MYKTSFKFSRLLLIIPIGVFVFILLPELTKKYNDFKKQETELKESAIQLVELQQIEKLTTSEFHKLKTLEIGLPIRQLSFERQKFLYYKTGGMLIVLLFMGIGMLLTSFLTQRKKNSPNNRTVDFQFNDPDLDTIGKQISWEAKENSGSNFASETLKKTAFGYKITSSSFVKVFAWSFFLVGLNYVVLSFTEFYSISQKQMTIMEGGKLFFSSGGIFLLIGLFLLFSFGAKVHINKQKRKIIIDGQILSFKDLHALQILEKFSQGKSSGGYFCYEVNLITKDGNRYNLLNHGDKVILFSDMMKIHQLFKTQVWCRVQL</sequence>
<proteinExistence type="predicted"/>
<organism evidence="2 3">
    <name type="scientific">Flavobacterium jumunjinense</name>
    <dbReference type="NCBI Taxonomy" id="998845"/>
    <lineage>
        <taxon>Bacteria</taxon>
        <taxon>Pseudomonadati</taxon>
        <taxon>Bacteroidota</taxon>
        <taxon>Flavobacteriia</taxon>
        <taxon>Flavobacteriales</taxon>
        <taxon>Flavobacteriaceae</taxon>
        <taxon>Flavobacterium</taxon>
    </lineage>
</organism>
<keyword evidence="3" id="KW-1185">Reference proteome</keyword>
<feature type="transmembrane region" description="Helical" evidence="1">
    <location>
        <begin position="86"/>
        <end position="111"/>
    </location>
</feature>
<dbReference type="RefSeq" id="WP_236456073.1">
    <property type="nucleotide sequence ID" value="NZ_CBCSGE010000003.1"/>
</dbReference>
<protein>
    <recommendedName>
        <fullName evidence="4">DUF3592 domain-containing protein</fullName>
    </recommendedName>
</protein>
<comment type="caution">
    <text evidence="2">The sequence shown here is derived from an EMBL/GenBank/DDBJ whole genome shotgun (WGS) entry which is preliminary data.</text>
</comment>
<keyword evidence="1" id="KW-1133">Transmembrane helix</keyword>
<name>A0ABV5GRL6_9FLAO</name>
<dbReference type="EMBL" id="JBHMEY010000067">
    <property type="protein sequence ID" value="MFB9098029.1"/>
    <property type="molecule type" value="Genomic_DNA"/>
</dbReference>
<keyword evidence="1" id="KW-0812">Transmembrane</keyword>
<accession>A0ABV5GRL6</accession>
<evidence type="ECO:0000313" key="2">
    <source>
        <dbReference type="EMBL" id="MFB9098029.1"/>
    </source>
</evidence>
<feature type="transmembrane region" description="Helical" evidence="1">
    <location>
        <begin position="209"/>
        <end position="230"/>
    </location>
</feature>
<gene>
    <name evidence="2" type="ORF">ACFFVF_16040</name>
</gene>
<keyword evidence="1" id="KW-0472">Membrane</keyword>
<evidence type="ECO:0000256" key="1">
    <source>
        <dbReference type="SAM" id="Phobius"/>
    </source>
</evidence>
<reference evidence="2 3" key="1">
    <citation type="submission" date="2024-09" db="EMBL/GenBank/DDBJ databases">
        <authorList>
            <person name="Sun Q."/>
            <person name="Mori K."/>
        </authorList>
    </citation>
    <scope>NUCLEOTIDE SEQUENCE [LARGE SCALE GENOMIC DNA]</scope>
    <source>
        <strain evidence="2 3">CECT 7955</strain>
    </source>
</reference>
<feature type="transmembrane region" description="Helical" evidence="1">
    <location>
        <begin position="12"/>
        <end position="29"/>
    </location>
</feature>